<dbReference type="InParanoid" id="A0A1Z5RH85"/>
<dbReference type="Gramene" id="OQU83120">
    <property type="protein sequence ID" value="OQU83120"/>
    <property type="gene ID" value="SORBI_3005G079025"/>
</dbReference>
<protein>
    <submittedName>
        <fullName evidence="2">Uncharacterized protein</fullName>
    </submittedName>
</protein>
<keyword evidence="1" id="KW-0812">Transmembrane</keyword>
<gene>
    <name evidence="2" type="ORF">SORBI_3005G079025</name>
</gene>
<accession>A0A1Z5RH85</accession>
<evidence type="ECO:0000313" key="3">
    <source>
        <dbReference type="Proteomes" id="UP000000768"/>
    </source>
</evidence>
<keyword evidence="1" id="KW-0472">Membrane</keyword>
<reference evidence="3" key="2">
    <citation type="journal article" date="2018" name="Plant J.">
        <title>The Sorghum bicolor reference genome: improved assembly, gene annotations, a transcriptome atlas, and signatures of genome organization.</title>
        <authorList>
            <person name="McCormick R.F."/>
            <person name="Truong S.K."/>
            <person name="Sreedasyam A."/>
            <person name="Jenkins J."/>
            <person name="Shu S."/>
            <person name="Sims D."/>
            <person name="Kennedy M."/>
            <person name="Amirebrahimi M."/>
            <person name="Weers B.D."/>
            <person name="McKinley B."/>
            <person name="Mattison A."/>
            <person name="Morishige D.T."/>
            <person name="Grimwood J."/>
            <person name="Schmutz J."/>
            <person name="Mullet J.E."/>
        </authorList>
    </citation>
    <scope>NUCLEOTIDE SEQUENCE [LARGE SCALE GENOMIC DNA]</scope>
    <source>
        <strain evidence="3">cv. BTx623</strain>
    </source>
</reference>
<name>A0A1Z5RH85_SORBI</name>
<evidence type="ECO:0000313" key="2">
    <source>
        <dbReference type="EMBL" id="OQU83120.1"/>
    </source>
</evidence>
<dbReference type="Proteomes" id="UP000000768">
    <property type="component" value="Chromosome 5"/>
</dbReference>
<keyword evidence="3" id="KW-1185">Reference proteome</keyword>
<keyword evidence="1" id="KW-1133">Transmembrane helix</keyword>
<sequence>MGGKRPRWVETEVKTELRQWQRGREMKTCARATRVRDTWAAWCTWAGPDHLLLLPFSFFLPFFFSIYILLSAAVLKFSLVGKASPRLMPYSLKRKVVVTRHASPYRLENIASHTQLLKLSLQGIQFLLTNRRIEFSKRGLVFSTFSCSL</sequence>
<dbReference type="AlphaFoldDB" id="A0A1Z5RH85"/>
<dbReference type="EMBL" id="CM000764">
    <property type="protein sequence ID" value="OQU83120.1"/>
    <property type="molecule type" value="Genomic_DNA"/>
</dbReference>
<reference evidence="2 3" key="1">
    <citation type="journal article" date="2009" name="Nature">
        <title>The Sorghum bicolor genome and the diversification of grasses.</title>
        <authorList>
            <person name="Paterson A.H."/>
            <person name="Bowers J.E."/>
            <person name="Bruggmann R."/>
            <person name="Dubchak I."/>
            <person name="Grimwood J."/>
            <person name="Gundlach H."/>
            <person name="Haberer G."/>
            <person name="Hellsten U."/>
            <person name="Mitros T."/>
            <person name="Poliakov A."/>
            <person name="Schmutz J."/>
            <person name="Spannagl M."/>
            <person name="Tang H."/>
            <person name="Wang X."/>
            <person name="Wicker T."/>
            <person name="Bharti A.K."/>
            <person name="Chapman J."/>
            <person name="Feltus F.A."/>
            <person name="Gowik U."/>
            <person name="Grigoriev I.V."/>
            <person name="Lyons E."/>
            <person name="Maher C.A."/>
            <person name="Martis M."/>
            <person name="Narechania A."/>
            <person name="Otillar R.P."/>
            <person name="Penning B.W."/>
            <person name="Salamov A.A."/>
            <person name="Wang Y."/>
            <person name="Zhang L."/>
            <person name="Carpita N.C."/>
            <person name="Freeling M."/>
            <person name="Gingle A.R."/>
            <person name="Hash C.T."/>
            <person name="Keller B."/>
            <person name="Klein P."/>
            <person name="Kresovich S."/>
            <person name="McCann M.C."/>
            <person name="Ming R."/>
            <person name="Peterson D.G."/>
            <person name="Mehboob-ur-Rahman"/>
            <person name="Ware D."/>
            <person name="Westhoff P."/>
            <person name="Mayer K.F."/>
            <person name="Messing J."/>
            <person name="Rokhsar D.S."/>
        </authorList>
    </citation>
    <scope>NUCLEOTIDE SEQUENCE [LARGE SCALE GENOMIC DNA]</scope>
    <source>
        <strain evidence="3">cv. BTx623</strain>
    </source>
</reference>
<organism evidence="2 3">
    <name type="scientific">Sorghum bicolor</name>
    <name type="common">Sorghum</name>
    <name type="synonym">Sorghum vulgare</name>
    <dbReference type="NCBI Taxonomy" id="4558"/>
    <lineage>
        <taxon>Eukaryota</taxon>
        <taxon>Viridiplantae</taxon>
        <taxon>Streptophyta</taxon>
        <taxon>Embryophyta</taxon>
        <taxon>Tracheophyta</taxon>
        <taxon>Spermatophyta</taxon>
        <taxon>Magnoliopsida</taxon>
        <taxon>Liliopsida</taxon>
        <taxon>Poales</taxon>
        <taxon>Poaceae</taxon>
        <taxon>PACMAD clade</taxon>
        <taxon>Panicoideae</taxon>
        <taxon>Andropogonodae</taxon>
        <taxon>Andropogoneae</taxon>
        <taxon>Sorghinae</taxon>
        <taxon>Sorghum</taxon>
    </lineage>
</organism>
<feature type="transmembrane region" description="Helical" evidence="1">
    <location>
        <begin position="58"/>
        <end position="79"/>
    </location>
</feature>
<proteinExistence type="predicted"/>
<evidence type="ECO:0000256" key="1">
    <source>
        <dbReference type="SAM" id="Phobius"/>
    </source>
</evidence>